<protein>
    <submittedName>
        <fullName evidence="9">MFS transporter</fullName>
    </submittedName>
</protein>
<gene>
    <name evidence="9" type="ORF">H9746_09055</name>
</gene>
<feature type="transmembrane region" description="Helical" evidence="7">
    <location>
        <begin position="238"/>
        <end position="257"/>
    </location>
</feature>
<feature type="transmembrane region" description="Helical" evidence="7">
    <location>
        <begin position="325"/>
        <end position="344"/>
    </location>
</feature>
<dbReference type="InterPro" id="IPR051788">
    <property type="entry name" value="MFS_Transporter"/>
</dbReference>
<feature type="transmembrane region" description="Helical" evidence="7">
    <location>
        <begin position="96"/>
        <end position="118"/>
    </location>
</feature>
<evidence type="ECO:0000256" key="2">
    <source>
        <dbReference type="ARBA" id="ARBA00008335"/>
    </source>
</evidence>
<feature type="transmembrane region" description="Helical" evidence="7">
    <location>
        <begin position="269"/>
        <end position="286"/>
    </location>
</feature>
<dbReference type="InterPro" id="IPR020846">
    <property type="entry name" value="MFS_dom"/>
</dbReference>
<keyword evidence="4 7" id="KW-0812">Transmembrane</keyword>
<evidence type="ECO:0000256" key="7">
    <source>
        <dbReference type="SAM" id="Phobius"/>
    </source>
</evidence>
<proteinExistence type="inferred from homology"/>
<comment type="similarity">
    <text evidence="2">Belongs to the major facilitator superfamily.</text>
</comment>
<evidence type="ECO:0000259" key="8">
    <source>
        <dbReference type="PROSITE" id="PS50850"/>
    </source>
</evidence>
<dbReference type="PROSITE" id="PS50850">
    <property type="entry name" value="MFS"/>
    <property type="match status" value="1"/>
</dbReference>
<feature type="transmembrane region" description="Helical" evidence="7">
    <location>
        <begin position="356"/>
        <end position="374"/>
    </location>
</feature>
<dbReference type="EMBL" id="DXIE01000052">
    <property type="protein sequence ID" value="HIV62969.1"/>
    <property type="molecule type" value="Genomic_DNA"/>
</dbReference>
<evidence type="ECO:0000313" key="10">
    <source>
        <dbReference type="Proteomes" id="UP000886808"/>
    </source>
</evidence>
<dbReference type="Gene3D" id="1.20.1250.20">
    <property type="entry name" value="MFS general substrate transporter like domains"/>
    <property type="match status" value="2"/>
</dbReference>
<sequence>MLKSKQTIFFSFAVLMFALGASDAMRGVFSFIFTEHFSLNANGLSNIVTISYIGNLLFLAIGGNIIDRMNTKYAFQMFIIIWILSQLLFLLTDSYSYLLCGMFVAMGTSTLLNTTINISTPTIFEKSPAFLVNLLFFIQGIGTSLSQSVIGNIAVDFNSWHTVNLGLIIIGLIPFILSFFMSFGNKTKKEKISVKNKIFSADFIIMVIMMGCYFIAEHGVLNWLVMYITTGLNLTSNVANTYTSIFFGLITIGRLVLGAFVDKIGVLKSLRYFSIIAAVMFFIGVIGGEKTLILLSLSGFMFSIIYPTLVMLISRLWDINIATSMSGIIISIASLADIAFNALFGNIADILGYKNAFIIMPVFMIIYSLIMFIFSKKKHWN</sequence>
<dbReference type="AlphaFoldDB" id="A0A9D1TID8"/>
<accession>A0A9D1TID8</accession>
<evidence type="ECO:0000256" key="6">
    <source>
        <dbReference type="ARBA" id="ARBA00023136"/>
    </source>
</evidence>
<dbReference type="InterPro" id="IPR036259">
    <property type="entry name" value="MFS_trans_sf"/>
</dbReference>
<evidence type="ECO:0000313" key="9">
    <source>
        <dbReference type="EMBL" id="HIV62969.1"/>
    </source>
</evidence>
<feature type="transmembrane region" description="Helical" evidence="7">
    <location>
        <begin position="130"/>
        <end position="150"/>
    </location>
</feature>
<feature type="transmembrane region" description="Helical" evidence="7">
    <location>
        <begin position="292"/>
        <end position="313"/>
    </location>
</feature>
<dbReference type="Pfam" id="PF07690">
    <property type="entry name" value="MFS_1"/>
    <property type="match status" value="1"/>
</dbReference>
<feature type="transmembrane region" description="Helical" evidence="7">
    <location>
        <begin position="73"/>
        <end position="90"/>
    </location>
</feature>
<dbReference type="SUPFAM" id="SSF103473">
    <property type="entry name" value="MFS general substrate transporter"/>
    <property type="match status" value="1"/>
</dbReference>
<dbReference type="GO" id="GO:0005886">
    <property type="term" value="C:plasma membrane"/>
    <property type="evidence" value="ECO:0007669"/>
    <property type="project" value="UniProtKB-SubCell"/>
</dbReference>
<evidence type="ECO:0000256" key="4">
    <source>
        <dbReference type="ARBA" id="ARBA00022692"/>
    </source>
</evidence>
<comment type="caution">
    <text evidence="9">The sequence shown here is derived from an EMBL/GenBank/DDBJ whole genome shotgun (WGS) entry which is preliminary data.</text>
</comment>
<name>A0A9D1TID8_9FIRM</name>
<comment type="subcellular location">
    <subcellularLocation>
        <location evidence="1">Cell membrane</location>
        <topology evidence="1">Multi-pass membrane protein</topology>
    </subcellularLocation>
</comment>
<feature type="transmembrane region" description="Helical" evidence="7">
    <location>
        <begin position="203"/>
        <end position="226"/>
    </location>
</feature>
<feature type="domain" description="Major facilitator superfamily (MFS) profile" evidence="8">
    <location>
        <begin position="6"/>
        <end position="379"/>
    </location>
</feature>
<evidence type="ECO:0000256" key="1">
    <source>
        <dbReference type="ARBA" id="ARBA00004651"/>
    </source>
</evidence>
<feature type="transmembrane region" description="Helical" evidence="7">
    <location>
        <begin position="162"/>
        <end position="183"/>
    </location>
</feature>
<reference evidence="9" key="2">
    <citation type="submission" date="2021-04" db="EMBL/GenBank/DDBJ databases">
        <authorList>
            <person name="Gilroy R."/>
        </authorList>
    </citation>
    <scope>NUCLEOTIDE SEQUENCE</scope>
    <source>
        <strain evidence="9">CHK193-4272</strain>
    </source>
</reference>
<keyword evidence="3" id="KW-0813">Transport</keyword>
<organism evidence="9 10">
    <name type="scientific">Candidatus Butyricicoccus avistercoris</name>
    <dbReference type="NCBI Taxonomy" id="2838518"/>
    <lineage>
        <taxon>Bacteria</taxon>
        <taxon>Bacillati</taxon>
        <taxon>Bacillota</taxon>
        <taxon>Clostridia</taxon>
        <taxon>Eubacteriales</taxon>
        <taxon>Butyricicoccaceae</taxon>
        <taxon>Butyricicoccus</taxon>
    </lineage>
</organism>
<dbReference type="Proteomes" id="UP000886808">
    <property type="component" value="Unassembled WGS sequence"/>
</dbReference>
<dbReference type="InterPro" id="IPR011701">
    <property type="entry name" value="MFS"/>
</dbReference>
<reference evidence="9" key="1">
    <citation type="journal article" date="2021" name="PeerJ">
        <title>Extensive microbial diversity within the chicken gut microbiome revealed by metagenomics and culture.</title>
        <authorList>
            <person name="Gilroy R."/>
            <person name="Ravi A."/>
            <person name="Getino M."/>
            <person name="Pursley I."/>
            <person name="Horton D.L."/>
            <person name="Alikhan N.F."/>
            <person name="Baker D."/>
            <person name="Gharbi K."/>
            <person name="Hall N."/>
            <person name="Watson M."/>
            <person name="Adriaenssens E.M."/>
            <person name="Foster-Nyarko E."/>
            <person name="Jarju S."/>
            <person name="Secka A."/>
            <person name="Antonio M."/>
            <person name="Oren A."/>
            <person name="Chaudhuri R.R."/>
            <person name="La Ragione R."/>
            <person name="Hildebrand F."/>
            <person name="Pallen M.J."/>
        </authorList>
    </citation>
    <scope>NUCLEOTIDE SEQUENCE</scope>
    <source>
        <strain evidence="9">CHK193-4272</strain>
    </source>
</reference>
<dbReference type="GO" id="GO:0022857">
    <property type="term" value="F:transmembrane transporter activity"/>
    <property type="evidence" value="ECO:0007669"/>
    <property type="project" value="InterPro"/>
</dbReference>
<keyword evidence="5 7" id="KW-1133">Transmembrane helix</keyword>
<feature type="transmembrane region" description="Helical" evidence="7">
    <location>
        <begin position="48"/>
        <end position="66"/>
    </location>
</feature>
<evidence type="ECO:0000256" key="5">
    <source>
        <dbReference type="ARBA" id="ARBA00022989"/>
    </source>
</evidence>
<dbReference type="PANTHER" id="PTHR23514:SF3">
    <property type="entry name" value="BYPASS OF STOP CODON PROTEIN 6"/>
    <property type="match status" value="1"/>
</dbReference>
<dbReference type="PANTHER" id="PTHR23514">
    <property type="entry name" value="BYPASS OF STOP CODON PROTEIN 6"/>
    <property type="match status" value="1"/>
</dbReference>
<evidence type="ECO:0000256" key="3">
    <source>
        <dbReference type="ARBA" id="ARBA00022448"/>
    </source>
</evidence>
<keyword evidence="6 7" id="KW-0472">Membrane</keyword>